<dbReference type="InterPro" id="IPR038765">
    <property type="entry name" value="Papain-like_cys_pep_sf"/>
</dbReference>
<dbReference type="RefSeq" id="WP_264141396.1">
    <property type="nucleotide sequence ID" value="NZ_JAOYEY010000018.1"/>
</dbReference>
<dbReference type="Proteomes" id="UP001526147">
    <property type="component" value="Unassembled WGS sequence"/>
</dbReference>
<accession>A0ABT3DCZ5</accession>
<comment type="caution">
    <text evidence="1">The sequence shown here is derived from an EMBL/GenBank/DDBJ whole genome shotgun (WGS) entry which is preliminary data.</text>
</comment>
<sequence>MDEKKIYILLTDTGTLFTRLIKLYTKRSFNHASMSFDRSLSEVYSFGRKTPSNPFIGGFVKENMESHFFNLATCRVYSCTVSTIQYEEMKCFIQKINDEKSLYRYNLLGLFAILLNKQLNRKYAFFCSQFVATVLQECECVHFSKPLSLITPQDLIKGNDFHLVYEGKLRNYRELEQRDRSLVPHGTRDLSPRSSLSI</sequence>
<reference evidence="1 2" key="1">
    <citation type="submission" date="2022-10" db="EMBL/GenBank/DDBJ databases">
        <title>Draft genome assembly of moderately radiation resistant bacterium Metabacillus halosaccharovorans.</title>
        <authorList>
            <person name="Pal S."/>
            <person name="Gopinathan A."/>
        </authorList>
    </citation>
    <scope>NUCLEOTIDE SEQUENCE [LARGE SCALE GENOMIC DNA]</scope>
    <source>
        <strain evidence="1 2">VITHBRA001</strain>
    </source>
</reference>
<evidence type="ECO:0000313" key="2">
    <source>
        <dbReference type="Proteomes" id="UP001526147"/>
    </source>
</evidence>
<dbReference type="Gene3D" id="3.90.1720.10">
    <property type="entry name" value="endopeptidase domain like (from Nostoc punctiforme)"/>
    <property type="match status" value="1"/>
</dbReference>
<dbReference type="EMBL" id="JAOYEY010000018">
    <property type="protein sequence ID" value="MCV9884436.1"/>
    <property type="molecule type" value="Genomic_DNA"/>
</dbReference>
<dbReference type="SUPFAM" id="SSF54001">
    <property type="entry name" value="Cysteine proteinases"/>
    <property type="match status" value="1"/>
</dbReference>
<proteinExistence type="predicted"/>
<name>A0ABT3DCZ5_9BACI</name>
<keyword evidence="2" id="KW-1185">Reference proteome</keyword>
<protein>
    <submittedName>
        <fullName evidence="1">Uncharacterized protein</fullName>
    </submittedName>
</protein>
<evidence type="ECO:0000313" key="1">
    <source>
        <dbReference type="EMBL" id="MCV9884436.1"/>
    </source>
</evidence>
<organism evidence="1 2">
    <name type="scientific">Metabacillus halosaccharovorans</name>
    <dbReference type="NCBI Taxonomy" id="930124"/>
    <lineage>
        <taxon>Bacteria</taxon>
        <taxon>Bacillati</taxon>
        <taxon>Bacillota</taxon>
        <taxon>Bacilli</taxon>
        <taxon>Bacillales</taxon>
        <taxon>Bacillaceae</taxon>
        <taxon>Metabacillus</taxon>
    </lineage>
</organism>
<gene>
    <name evidence="1" type="ORF">OIH86_02075</name>
</gene>